<evidence type="ECO:0000256" key="1">
    <source>
        <dbReference type="SAM" id="MobiDB-lite"/>
    </source>
</evidence>
<dbReference type="Proteomes" id="UP000184079">
    <property type="component" value="Unassembled WGS sequence"/>
</dbReference>
<gene>
    <name evidence="3" type="ORF">SAMN05421807_102329</name>
</gene>
<feature type="region of interest" description="Disordered" evidence="1">
    <location>
        <begin position="27"/>
        <end position="58"/>
    </location>
</feature>
<protein>
    <recommendedName>
        <fullName evidence="5">Lipoprotein</fullName>
    </recommendedName>
</protein>
<sequence length="204" mass="23346">MKRFLMLIMIALLFLLVACSNDAKEIDDSEKQSEDTEVQAKTDNGNEQNTSEHAGGQMHDLQLKLQKQDKDAGMTIQNNEIYTVLDEAIKADPKMGVPNDFSLYPFDISINPDGSRSILFLAINRLKDSMKNIKFDMTFGNQEGEYIFENKELVLTEEEFGILHADTAIPFMLDVTPQQEQMFNRLTKDNVYIDMANFEMDIEK</sequence>
<feature type="compositionally biased region" description="Polar residues" evidence="1">
    <location>
        <begin position="41"/>
        <end position="52"/>
    </location>
</feature>
<dbReference type="EMBL" id="FQXD01000002">
    <property type="protein sequence ID" value="SHG92479.1"/>
    <property type="molecule type" value="Genomic_DNA"/>
</dbReference>
<evidence type="ECO:0000313" key="3">
    <source>
        <dbReference type="EMBL" id="SHG92479.1"/>
    </source>
</evidence>
<reference evidence="4" key="1">
    <citation type="submission" date="2016-11" db="EMBL/GenBank/DDBJ databases">
        <authorList>
            <person name="Varghese N."/>
            <person name="Submissions S."/>
        </authorList>
    </citation>
    <scope>NUCLEOTIDE SEQUENCE [LARGE SCALE GENOMIC DNA]</scope>
    <source>
        <strain evidence="4">CGMCC 1.6496</strain>
    </source>
</reference>
<feature type="chain" id="PRO_5012590068" description="Lipoprotein" evidence="2">
    <location>
        <begin position="24"/>
        <end position="204"/>
    </location>
</feature>
<feature type="signal peptide" evidence="2">
    <location>
        <begin position="1"/>
        <end position="23"/>
    </location>
</feature>
<keyword evidence="4" id="KW-1185">Reference proteome</keyword>
<dbReference type="OrthoDB" id="2451243at2"/>
<evidence type="ECO:0008006" key="5">
    <source>
        <dbReference type="Google" id="ProtNLM"/>
    </source>
</evidence>
<feature type="compositionally biased region" description="Basic and acidic residues" evidence="1">
    <location>
        <begin position="27"/>
        <end position="40"/>
    </location>
</feature>
<dbReference type="RefSeq" id="WP_073005541.1">
    <property type="nucleotide sequence ID" value="NZ_FQXD01000002.1"/>
</dbReference>
<organism evidence="3 4">
    <name type="scientific">Virgibacillus chiguensis</name>
    <dbReference type="NCBI Taxonomy" id="411959"/>
    <lineage>
        <taxon>Bacteria</taxon>
        <taxon>Bacillati</taxon>
        <taxon>Bacillota</taxon>
        <taxon>Bacilli</taxon>
        <taxon>Bacillales</taxon>
        <taxon>Bacillaceae</taxon>
        <taxon>Virgibacillus</taxon>
    </lineage>
</organism>
<dbReference type="PROSITE" id="PS51257">
    <property type="entry name" value="PROKAR_LIPOPROTEIN"/>
    <property type="match status" value="1"/>
</dbReference>
<proteinExistence type="predicted"/>
<dbReference type="AlphaFoldDB" id="A0A1M5NTG4"/>
<name>A0A1M5NTG4_9BACI</name>
<evidence type="ECO:0000256" key="2">
    <source>
        <dbReference type="SAM" id="SignalP"/>
    </source>
</evidence>
<evidence type="ECO:0000313" key="4">
    <source>
        <dbReference type="Proteomes" id="UP000184079"/>
    </source>
</evidence>
<accession>A0A1M5NTG4</accession>
<keyword evidence="2" id="KW-0732">Signal</keyword>